<dbReference type="PRINTS" id="PR00421">
    <property type="entry name" value="THIOREDOXIN"/>
</dbReference>
<dbReference type="EMBL" id="JAVDRL010000008">
    <property type="protein sequence ID" value="MDR6532218.1"/>
    <property type="molecule type" value="Genomic_DNA"/>
</dbReference>
<evidence type="ECO:0000313" key="8">
    <source>
        <dbReference type="EMBL" id="MDR6532218.1"/>
    </source>
</evidence>
<evidence type="ECO:0000256" key="6">
    <source>
        <dbReference type="SAM" id="MobiDB-lite"/>
    </source>
</evidence>
<keyword evidence="5" id="KW-0802">TPR repeat</keyword>
<dbReference type="Pfam" id="PF14561">
    <property type="entry name" value="TPR_20"/>
    <property type="match status" value="1"/>
</dbReference>
<name>A0ABU1N1A2_9CAUL</name>
<evidence type="ECO:0000256" key="3">
    <source>
        <dbReference type="ARBA" id="ARBA00023157"/>
    </source>
</evidence>
<organism evidence="8 9">
    <name type="scientific">Caulobacter rhizosphaerae</name>
    <dbReference type="NCBI Taxonomy" id="2010972"/>
    <lineage>
        <taxon>Bacteria</taxon>
        <taxon>Pseudomonadati</taxon>
        <taxon>Pseudomonadota</taxon>
        <taxon>Alphaproteobacteria</taxon>
        <taxon>Caulobacterales</taxon>
        <taxon>Caulobacteraceae</taxon>
        <taxon>Caulobacter</taxon>
    </lineage>
</organism>
<protein>
    <submittedName>
        <fullName evidence="8">Thioredoxin</fullName>
    </submittedName>
</protein>
<dbReference type="Proteomes" id="UP001262754">
    <property type="component" value="Unassembled WGS sequence"/>
</dbReference>
<accession>A0ABU1N1A2</accession>
<evidence type="ECO:0000256" key="4">
    <source>
        <dbReference type="ARBA" id="ARBA00023284"/>
    </source>
</evidence>
<evidence type="ECO:0000256" key="5">
    <source>
        <dbReference type="PROSITE-ProRule" id="PRU00339"/>
    </source>
</evidence>
<feature type="region of interest" description="Disordered" evidence="6">
    <location>
        <begin position="1"/>
        <end position="28"/>
    </location>
</feature>
<dbReference type="InterPro" id="IPR036249">
    <property type="entry name" value="Thioredoxin-like_sf"/>
</dbReference>
<keyword evidence="3" id="KW-1015">Disulfide bond</keyword>
<evidence type="ECO:0000259" key="7">
    <source>
        <dbReference type="PROSITE" id="PS51352"/>
    </source>
</evidence>
<dbReference type="Pfam" id="PF14559">
    <property type="entry name" value="TPR_19"/>
    <property type="match status" value="1"/>
</dbReference>
<feature type="repeat" description="TPR" evidence="5">
    <location>
        <begin position="140"/>
        <end position="173"/>
    </location>
</feature>
<feature type="domain" description="Thioredoxin" evidence="7">
    <location>
        <begin position="2"/>
        <end position="133"/>
    </location>
</feature>
<keyword evidence="4" id="KW-0676">Redox-active center</keyword>
<dbReference type="InterPro" id="IPR019734">
    <property type="entry name" value="TPR_rpt"/>
</dbReference>
<dbReference type="SMART" id="SM00028">
    <property type="entry name" value="TPR"/>
    <property type="match status" value="2"/>
</dbReference>
<proteinExistence type="predicted"/>
<reference evidence="8 9" key="1">
    <citation type="submission" date="2023-07" db="EMBL/GenBank/DDBJ databases">
        <title>Sorghum-associated microbial communities from plants grown in Nebraska, USA.</title>
        <authorList>
            <person name="Schachtman D."/>
        </authorList>
    </citation>
    <scope>NUCLEOTIDE SEQUENCE [LARGE SCALE GENOMIC DNA]</scope>
    <source>
        <strain evidence="8 9">DS2154</strain>
    </source>
</reference>
<comment type="caution">
    <text evidence="8">The sequence shown here is derived from an EMBL/GenBank/DDBJ whole genome shotgun (WGS) entry which is preliminary data.</text>
</comment>
<dbReference type="PROSITE" id="PS51352">
    <property type="entry name" value="THIOREDOXIN_2"/>
    <property type="match status" value="1"/>
</dbReference>
<keyword evidence="9" id="KW-1185">Reference proteome</keyword>
<dbReference type="SUPFAM" id="SSF48452">
    <property type="entry name" value="TPR-like"/>
    <property type="match status" value="1"/>
</dbReference>
<dbReference type="PANTHER" id="PTHR45663:SF11">
    <property type="entry name" value="GEO12009P1"/>
    <property type="match status" value="1"/>
</dbReference>
<dbReference type="PANTHER" id="PTHR45663">
    <property type="entry name" value="GEO12009P1"/>
    <property type="match status" value="1"/>
</dbReference>
<dbReference type="RefSeq" id="WP_056755762.1">
    <property type="nucleotide sequence ID" value="NZ_BMLD01000004.1"/>
</dbReference>
<sequence>MALIGEKPAPIQAGGPNGQGGGKSPHIKDGTDASFMADVIEASKTQPVIVDFWATWCGPCRQLTPALEKAVNAAGGAVKLVKIDVDKNPGYSGQLRVQSIPTVYAFVNGQPVDGFQGALPESQVKAFIDRLAGPPAESDVDALLAMAKESLDLGDLGGAAQAFAQVLQMDPANVKAIGGLARCYLAGGDLEGAREVAATAPAGAKDPDLESVRAALALAEDAPSETAPFEKRLAANPDDHEARFELAKALAGAGQLQAASDHLLTIIERDRAWNDEAARKQLLTVFEAAGYASEVAKAGRKRLSSILFS</sequence>
<keyword evidence="2" id="KW-0249">Electron transport</keyword>
<dbReference type="InterPro" id="IPR017937">
    <property type="entry name" value="Thioredoxin_CS"/>
</dbReference>
<dbReference type="CDD" id="cd02956">
    <property type="entry name" value="ybbN"/>
    <property type="match status" value="1"/>
</dbReference>
<keyword evidence="1" id="KW-0813">Transport</keyword>
<evidence type="ECO:0000313" key="9">
    <source>
        <dbReference type="Proteomes" id="UP001262754"/>
    </source>
</evidence>
<dbReference type="PROSITE" id="PS50005">
    <property type="entry name" value="TPR"/>
    <property type="match status" value="1"/>
</dbReference>
<dbReference type="PROSITE" id="PS00194">
    <property type="entry name" value="THIOREDOXIN_1"/>
    <property type="match status" value="1"/>
</dbReference>
<dbReference type="InterPro" id="IPR013766">
    <property type="entry name" value="Thioredoxin_domain"/>
</dbReference>
<dbReference type="Gene3D" id="3.40.30.10">
    <property type="entry name" value="Glutaredoxin"/>
    <property type="match status" value="1"/>
</dbReference>
<dbReference type="SUPFAM" id="SSF52833">
    <property type="entry name" value="Thioredoxin-like"/>
    <property type="match status" value="1"/>
</dbReference>
<dbReference type="Gene3D" id="1.25.40.10">
    <property type="entry name" value="Tetratricopeptide repeat domain"/>
    <property type="match status" value="2"/>
</dbReference>
<evidence type="ECO:0000256" key="1">
    <source>
        <dbReference type="ARBA" id="ARBA00022448"/>
    </source>
</evidence>
<gene>
    <name evidence="8" type="ORF">J2800_002974</name>
</gene>
<evidence type="ECO:0000256" key="2">
    <source>
        <dbReference type="ARBA" id="ARBA00022982"/>
    </source>
</evidence>
<dbReference type="Pfam" id="PF00085">
    <property type="entry name" value="Thioredoxin"/>
    <property type="match status" value="1"/>
</dbReference>
<dbReference type="InterPro" id="IPR011990">
    <property type="entry name" value="TPR-like_helical_dom_sf"/>
</dbReference>